<comment type="caution">
    <text evidence="2">The sequence shown here is derived from an EMBL/GenBank/DDBJ whole genome shotgun (WGS) entry which is preliminary data.</text>
</comment>
<dbReference type="Pfam" id="PF01661">
    <property type="entry name" value="Macro"/>
    <property type="match status" value="1"/>
</dbReference>
<dbReference type="Gene3D" id="3.40.220.10">
    <property type="entry name" value="Leucine Aminopeptidase, subunit E, domain 1"/>
    <property type="match status" value="1"/>
</dbReference>
<dbReference type="AlphaFoldDB" id="A0A6M1RVK0"/>
<dbReference type="CDD" id="cd02908">
    <property type="entry name" value="Macro_OAADPr_deacetylase"/>
    <property type="match status" value="1"/>
</dbReference>
<reference evidence="2 3" key="1">
    <citation type="submission" date="2020-02" db="EMBL/GenBank/DDBJ databases">
        <title>Draft genome sequence of Limisphaera ngatamarikiensis NGM72.4T, a thermophilic Verrucomicrobia grouped in subdivision 3.</title>
        <authorList>
            <person name="Carere C.R."/>
            <person name="Steen J."/>
            <person name="Hugenholtz P."/>
            <person name="Stott M.B."/>
        </authorList>
    </citation>
    <scope>NUCLEOTIDE SEQUENCE [LARGE SCALE GENOMIC DNA]</scope>
    <source>
        <strain evidence="2 3">NGM72.4</strain>
    </source>
</reference>
<evidence type="ECO:0000313" key="2">
    <source>
        <dbReference type="EMBL" id="NGO40585.1"/>
    </source>
</evidence>
<dbReference type="EMBL" id="JAAKYA010000096">
    <property type="protein sequence ID" value="NGO40585.1"/>
    <property type="molecule type" value="Genomic_DNA"/>
</dbReference>
<keyword evidence="3" id="KW-1185">Reference proteome</keyword>
<evidence type="ECO:0000313" key="3">
    <source>
        <dbReference type="Proteomes" id="UP000477311"/>
    </source>
</evidence>
<dbReference type="PROSITE" id="PS51154">
    <property type="entry name" value="MACRO"/>
    <property type="match status" value="1"/>
</dbReference>
<dbReference type="SMART" id="SM00506">
    <property type="entry name" value="A1pp"/>
    <property type="match status" value="1"/>
</dbReference>
<proteinExistence type="predicted"/>
<dbReference type="RefSeq" id="WP_165109356.1">
    <property type="nucleotide sequence ID" value="NZ_JAAKYA010000096.1"/>
</dbReference>
<feature type="domain" description="Macro" evidence="1">
    <location>
        <begin position="1"/>
        <end position="170"/>
    </location>
</feature>
<gene>
    <name evidence="2" type="ORF">G4L39_14445</name>
</gene>
<dbReference type="PANTHER" id="PTHR11106">
    <property type="entry name" value="GANGLIOSIDE INDUCED DIFFERENTIATION ASSOCIATED PROTEIN 2-RELATED"/>
    <property type="match status" value="1"/>
</dbReference>
<name>A0A6M1RVK0_9BACT</name>
<organism evidence="2 3">
    <name type="scientific">Limisphaera ngatamarikiensis</name>
    <dbReference type="NCBI Taxonomy" id="1324935"/>
    <lineage>
        <taxon>Bacteria</taxon>
        <taxon>Pseudomonadati</taxon>
        <taxon>Verrucomicrobiota</taxon>
        <taxon>Verrucomicrobiia</taxon>
        <taxon>Limisphaerales</taxon>
        <taxon>Limisphaeraceae</taxon>
        <taxon>Limisphaera</taxon>
    </lineage>
</organism>
<dbReference type="InterPro" id="IPR002589">
    <property type="entry name" value="Macro_dom"/>
</dbReference>
<accession>A0A6M1RVK0</accession>
<dbReference type="InterPro" id="IPR043472">
    <property type="entry name" value="Macro_dom-like"/>
</dbReference>
<protein>
    <submittedName>
        <fullName evidence="2">O-acetyl-ADP-ribose deacetylase</fullName>
    </submittedName>
</protein>
<dbReference type="NCBIfam" id="NF001664">
    <property type="entry name" value="PRK00431.1-6"/>
    <property type="match status" value="1"/>
</dbReference>
<dbReference type="SUPFAM" id="SSF52949">
    <property type="entry name" value="Macro domain-like"/>
    <property type="match status" value="1"/>
</dbReference>
<dbReference type="Proteomes" id="UP000477311">
    <property type="component" value="Unassembled WGS sequence"/>
</dbReference>
<dbReference type="PANTHER" id="PTHR11106:SF27">
    <property type="entry name" value="MACRO DOMAIN-CONTAINING PROTEIN"/>
    <property type="match status" value="1"/>
</dbReference>
<sequence>MARLELVQGDITRQEVDAIVNAANETLLGGGGVDGAIHRAAGPELLEECRKLGGCPTGQAKITRGYRLPARYVIHAVGPVWRGGGQNEDELLAGCYRNALRLAVEHGCRSVAFPAISTGAYRFPMERAARIALREICNFLAQEPRLEKVRVVLFSPDALEVYRRVLSELAGQPPGRSGEGTA</sequence>
<evidence type="ECO:0000259" key="1">
    <source>
        <dbReference type="PROSITE" id="PS51154"/>
    </source>
</evidence>